<dbReference type="PANTHER" id="PTHR21660:SF1">
    <property type="entry name" value="ACYL-COENZYME A THIOESTERASE 13"/>
    <property type="match status" value="1"/>
</dbReference>
<dbReference type="NCBIfam" id="TIGR00369">
    <property type="entry name" value="unchar_dom_1"/>
    <property type="match status" value="1"/>
</dbReference>
<evidence type="ECO:0000256" key="1">
    <source>
        <dbReference type="ARBA" id="ARBA00008324"/>
    </source>
</evidence>
<gene>
    <name evidence="4" type="ORF">BE15_47570</name>
</gene>
<dbReference type="AlphaFoldDB" id="A0A150R0P1"/>
<dbReference type="CDD" id="cd03443">
    <property type="entry name" value="PaaI_thioesterase"/>
    <property type="match status" value="2"/>
</dbReference>
<proteinExistence type="inferred from homology"/>
<dbReference type="RefSeq" id="WP_061605559.1">
    <property type="nucleotide sequence ID" value="NZ_JEMA01000168.1"/>
</dbReference>
<accession>A0A150R0P1</accession>
<name>A0A150R0P1_SORCE</name>
<dbReference type="InterPro" id="IPR006683">
    <property type="entry name" value="Thioestr_dom"/>
</dbReference>
<comment type="caution">
    <text evidence="4">The sequence shown here is derived from an EMBL/GenBank/DDBJ whole genome shotgun (WGS) entry which is preliminary data.</text>
</comment>
<dbReference type="InterPro" id="IPR039298">
    <property type="entry name" value="ACOT13"/>
</dbReference>
<reference evidence="4 5" key="1">
    <citation type="submission" date="2014-02" db="EMBL/GenBank/DDBJ databases">
        <title>The small core and large imbalanced accessory genome model reveals a collaborative survival strategy of Sorangium cellulosum strains in nature.</title>
        <authorList>
            <person name="Han K."/>
            <person name="Peng R."/>
            <person name="Blom J."/>
            <person name="Li Y.-Z."/>
        </authorList>
    </citation>
    <scope>NUCLEOTIDE SEQUENCE [LARGE SCALE GENOMIC DNA]</scope>
    <source>
        <strain evidence="4 5">So0008-312</strain>
    </source>
</reference>
<dbReference type="Gene3D" id="3.10.129.10">
    <property type="entry name" value="Hotdog Thioesterase"/>
    <property type="match status" value="2"/>
</dbReference>
<evidence type="ECO:0000313" key="4">
    <source>
        <dbReference type="EMBL" id="KYF73762.1"/>
    </source>
</evidence>
<evidence type="ECO:0000256" key="2">
    <source>
        <dbReference type="ARBA" id="ARBA00022801"/>
    </source>
</evidence>
<dbReference type="SUPFAM" id="SSF54637">
    <property type="entry name" value="Thioesterase/thiol ester dehydrase-isomerase"/>
    <property type="match status" value="2"/>
</dbReference>
<keyword evidence="2" id="KW-0378">Hydrolase</keyword>
<organism evidence="4 5">
    <name type="scientific">Sorangium cellulosum</name>
    <name type="common">Polyangium cellulosum</name>
    <dbReference type="NCBI Taxonomy" id="56"/>
    <lineage>
        <taxon>Bacteria</taxon>
        <taxon>Pseudomonadati</taxon>
        <taxon>Myxococcota</taxon>
        <taxon>Polyangia</taxon>
        <taxon>Polyangiales</taxon>
        <taxon>Polyangiaceae</taxon>
        <taxon>Sorangium</taxon>
    </lineage>
</organism>
<sequence length="287" mass="29523">MTNEISPSPIDAPYARDLAVSLQPGDAAVVVALPFEERNTMFGHLHGGALASLVPISTFSAIRARGAAPAELSTVSLHVDYVRAARKPVVAETRSVRRARELEFFETRITDADGNAIALASSIVRQGTSPGPAEIVGPPERPLDSASPEVVSAIQEAVAASPFLSRRRVSLAGAARGAVALALSAAPVNLDRAGGVHEGAVLSLLDAAGATCPWTVVPATAGAGGATIALHAQILGPLPAADLVARAAVRAHKDRVHWVDVTVTSPATGDVHALGTVVYRFNEANVM</sequence>
<comment type="similarity">
    <text evidence="1">Belongs to the thioesterase PaaI family.</text>
</comment>
<dbReference type="InterPro" id="IPR003736">
    <property type="entry name" value="PAAI_dom"/>
</dbReference>
<evidence type="ECO:0000313" key="5">
    <source>
        <dbReference type="Proteomes" id="UP000075260"/>
    </source>
</evidence>
<evidence type="ECO:0000259" key="3">
    <source>
        <dbReference type="Pfam" id="PF03061"/>
    </source>
</evidence>
<dbReference type="InterPro" id="IPR029069">
    <property type="entry name" value="HotDog_dom_sf"/>
</dbReference>
<dbReference type="GO" id="GO:0047617">
    <property type="term" value="F:fatty acyl-CoA hydrolase activity"/>
    <property type="evidence" value="ECO:0007669"/>
    <property type="project" value="InterPro"/>
</dbReference>
<dbReference type="PANTHER" id="PTHR21660">
    <property type="entry name" value="THIOESTERASE SUPERFAMILY MEMBER-RELATED"/>
    <property type="match status" value="1"/>
</dbReference>
<dbReference type="Proteomes" id="UP000075260">
    <property type="component" value="Unassembled WGS sequence"/>
</dbReference>
<protein>
    <recommendedName>
        <fullName evidence="3">Thioesterase domain-containing protein</fullName>
    </recommendedName>
</protein>
<dbReference type="Pfam" id="PF03061">
    <property type="entry name" value="4HBT"/>
    <property type="match status" value="1"/>
</dbReference>
<dbReference type="OrthoDB" id="4717506at2"/>
<feature type="domain" description="Thioesterase" evidence="3">
    <location>
        <begin position="42"/>
        <end position="116"/>
    </location>
</feature>
<dbReference type="EMBL" id="JEMA01000168">
    <property type="protein sequence ID" value="KYF73762.1"/>
    <property type="molecule type" value="Genomic_DNA"/>
</dbReference>